<gene>
    <name evidence="1" type="ORF">LCGC14_1308260</name>
</gene>
<reference evidence="1" key="1">
    <citation type="journal article" date="2015" name="Nature">
        <title>Complex archaea that bridge the gap between prokaryotes and eukaryotes.</title>
        <authorList>
            <person name="Spang A."/>
            <person name="Saw J.H."/>
            <person name="Jorgensen S.L."/>
            <person name="Zaremba-Niedzwiedzka K."/>
            <person name="Martijn J."/>
            <person name="Lind A.E."/>
            <person name="van Eijk R."/>
            <person name="Schleper C."/>
            <person name="Guy L."/>
            <person name="Ettema T.J."/>
        </authorList>
    </citation>
    <scope>NUCLEOTIDE SEQUENCE</scope>
</reference>
<comment type="caution">
    <text evidence="1">The sequence shown here is derived from an EMBL/GenBank/DDBJ whole genome shotgun (WGS) entry which is preliminary data.</text>
</comment>
<accession>A0A0F9N491</accession>
<name>A0A0F9N491_9ZZZZ</name>
<dbReference type="EMBL" id="LAZR01007697">
    <property type="protein sequence ID" value="KKM83550.1"/>
    <property type="molecule type" value="Genomic_DNA"/>
</dbReference>
<dbReference type="AlphaFoldDB" id="A0A0F9N491"/>
<proteinExistence type="predicted"/>
<evidence type="ECO:0000313" key="1">
    <source>
        <dbReference type="EMBL" id="KKM83550.1"/>
    </source>
</evidence>
<sequence>MAKAAGEIHNAGMHHVSIGRINSSFAHRGAAADPETIVSATTLNAIHAAWADNLVQAQPTRKIATSEGGNQPGPSIFLGVSDNGEATITFALENETLSALLEGITIDTSTVSDWLQTGHNPRLDTFYNYIVIVSSKVVGDGIAQHWVNKIYLNCEVAISEYPGASQADGLNNHMITITMKPDDSTRTAWGALLSTTNMAFTDNKTPYTEIRSDAPLSMTTHIGDTAETTFVLGFRPLSTDVLAVSQVFAKDGTTTNPTSVVVATGVVTTPSMSAQEEWIALYETNYQAI</sequence>
<protein>
    <submittedName>
        <fullName evidence="1">Uncharacterized protein</fullName>
    </submittedName>
</protein>
<organism evidence="1">
    <name type="scientific">marine sediment metagenome</name>
    <dbReference type="NCBI Taxonomy" id="412755"/>
    <lineage>
        <taxon>unclassified sequences</taxon>
        <taxon>metagenomes</taxon>
        <taxon>ecological metagenomes</taxon>
    </lineage>
</organism>